<evidence type="ECO:0000313" key="2">
    <source>
        <dbReference type="EMBL" id="WXB15486.1"/>
    </source>
</evidence>
<dbReference type="RefSeq" id="WP_394825115.1">
    <property type="nucleotide sequence ID" value="NZ_CP089984.1"/>
</dbReference>
<feature type="domain" description="Peptidoglycan binding-like" evidence="1">
    <location>
        <begin position="21"/>
        <end position="65"/>
    </location>
</feature>
<keyword evidence="3" id="KW-1185">Reference proteome</keyword>
<dbReference type="InterPro" id="IPR002477">
    <property type="entry name" value="Peptidoglycan-bd-like"/>
</dbReference>
<name>A0ABZ2LX32_9BACT</name>
<dbReference type="Gene3D" id="1.10.101.10">
    <property type="entry name" value="PGBD-like superfamily/PGBD"/>
    <property type="match status" value="1"/>
</dbReference>
<evidence type="ECO:0000313" key="3">
    <source>
        <dbReference type="Proteomes" id="UP001370348"/>
    </source>
</evidence>
<dbReference type="EMBL" id="CP089984">
    <property type="protein sequence ID" value="WXB15486.1"/>
    <property type="molecule type" value="Genomic_DNA"/>
</dbReference>
<dbReference type="InterPro" id="IPR036366">
    <property type="entry name" value="PGBDSf"/>
</dbReference>
<evidence type="ECO:0000259" key="1">
    <source>
        <dbReference type="Pfam" id="PF01471"/>
    </source>
</evidence>
<reference evidence="2 3" key="1">
    <citation type="submission" date="2021-12" db="EMBL/GenBank/DDBJ databases">
        <title>Discovery of the Pendulisporaceae a myxobacterial family with distinct sporulation behavior and unique specialized metabolism.</title>
        <authorList>
            <person name="Garcia R."/>
            <person name="Popoff A."/>
            <person name="Bader C.D."/>
            <person name="Loehr J."/>
            <person name="Walesch S."/>
            <person name="Walt C."/>
            <person name="Boldt J."/>
            <person name="Bunk B."/>
            <person name="Haeckl F.J.F.P.J."/>
            <person name="Gunesch A.P."/>
            <person name="Birkelbach J."/>
            <person name="Nuebel U."/>
            <person name="Pietschmann T."/>
            <person name="Bach T."/>
            <person name="Mueller R."/>
        </authorList>
    </citation>
    <scope>NUCLEOTIDE SEQUENCE [LARGE SCALE GENOMIC DNA]</scope>
    <source>
        <strain evidence="2 3">MSr11954</strain>
    </source>
</reference>
<dbReference type="Pfam" id="PF01471">
    <property type="entry name" value="PG_binding_1"/>
    <property type="match status" value="1"/>
</dbReference>
<dbReference type="Proteomes" id="UP001370348">
    <property type="component" value="Chromosome"/>
</dbReference>
<sequence>MSNVHESEKFGRIDLATTAGLQTALSFLGYDPGTVDGLDGPKTQAALRAFQESAGITADGLIGPNSRRELLSALETAASQQDNT</sequence>
<gene>
    <name evidence="2" type="ORF">LZC94_47655</name>
</gene>
<proteinExistence type="predicted"/>
<organism evidence="2 3">
    <name type="scientific">Pendulispora albinea</name>
    <dbReference type="NCBI Taxonomy" id="2741071"/>
    <lineage>
        <taxon>Bacteria</taxon>
        <taxon>Pseudomonadati</taxon>
        <taxon>Myxococcota</taxon>
        <taxon>Myxococcia</taxon>
        <taxon>Myxococcales</taxon>
        <taxon>Sorangiineae</taxon>
        <taxon>Pendulisporaceae</taxon>
        <taxon>Pendulispora</taxon>
    </lineage>
</organism>
<accession>A0ABZ2LX32</accession>
<protein>
    <submittedName>
        <fullName evidence="2">Peptidoglycan-binding protein</fullName>
    </submittedName>
</protein>
<dbReference type="SUPFAM" id="SSF47090">
    <property type="entry name" value="PGBD-like"/>
    <property type="match status" value="1"/>
</dbReference>
<dbReference type="InterPro" id="IPR036365">
    <property type="entry name" value="PGBD-like_sf"/>
</dbReference>